<sequence length="317" mass="36061">MNKRIGIVFSESYIRVVSSDHGVLIDEKSLVLWNEKEEKIVLYGADVLGLRDKLQPKLNIINPLEKGQIENLKVFHSLIHLLFTEIKDELRDAEVIIAKTNENDEVLAQYEDIVGFYQPKSIRFENSAKLVAIGANIDINDEYGQIIFEIQKCCATITIFANGEIISSKYLPYGENLLDEKIKAYFKEKKDIIINSETLEKIKYTIGSVAKLKDELEIVITGIDVATKEKKKILVSDSSIRKLFINLFNYYRSAIIKLLETLPFYISTGITKNGMMVVGTLGKIIGVKFFFEDFFTWPVKISNATNDAILFGLLKIK</sequence>
<dbReference type="Gene3D" id="3.90.640.10">
    <property type="entry name" value="Actin, Chain A, domain 4"/>
    <property type="match status" value="1"/>
</dbReference>
<organism evidence="1 2">
    <name type="scientific">Williamsoniiplasma lucivorax</name>
    <dbReference type="NCBI Taxonomy" id="209274"/>
    <lineage>
        <taxon>Bacteria</taxon>
        <taxon>Bacillati</taxon>
        <taxon>Mycoplasmatota</taxon>
        <taxon>Mollicutes</taxon>
        <taxon>Entomoplasmatales</taxon>
        <taxon>Williamsoniiplasma</taxon>
    </lineage>
</organism>
<dbReference type="InterPro" id="IPR043129">
    <property type="entry name" value="ATPase_NBD"/>
</dbReference>
<dbReference type="InterPro" id="IPR056546">
    <property type="entry name" value="MreB_MamK-like"/>
</dbReference>
<dbReference type="RefSeq" id="WP_028126696.1">
    <property type="nucleotide sequence ID" value="NZ_PHNE01000001.1"/>
</dbReference>
<dbReference type="Pfam" id="PF06723">
    <property type="entry name" value="MreB_Mbl"/>
    <property type="match status" value="1"/>
</dbReference>
<protein>
    <submittedName>
        <fullName evidence="1">Cell shape determining protein MreB</fullName>
    </submittedName>
</protein>
<dbReference type="Gene3D" id="3.30.420.40">
    <property type="match status" value="1"/>
</dbReference>
<dbReference type="STRING" id="1399797.GCA_000518285_01006"/>
<gene>
    <name evidence="1" type="primary">mreB</name>
    <name evidence="1" type="ORF">ELUCI_v1c01910</name>
</gene>
<accession>A0A2S5RF16</accession>
<comment type="caution">
    <text evidence="1">The sequence shown here is derived from an EMBL/GenBank/DDBJ whole genome shotgun (WGS) entry which is preliminary data.</text>
</comment>
<dbReference type="AlphaFoldDB" id="A0A2S5RF16"/>
<dbReference type="Proteomes" id="UP000237865">
    <property type="component" value="Unassembled WGS sequence"/>
</dbReference>
<dbReference type="EMBL" id="PHNE01000001">
    <property type="protein sequence ID" value="PPE05901.1"/>
    <property type="molecule type" value="Genomic_DNA"/>
</dbReference>
<reference evidence="1 2" key="1">
    <citation type="submission" date="2017-11" db="EMBL/GenBank/DDBJ databases">
        <title>Genome sequence of Entomoplasma lucivorax PIPN-2 (ATCC 49196).</title>
        <authorList>
            <person name="Lo W.-S."/>
            <person name="Gasparich G.E."/>
            <person name="Kuo C.-H."/>
        </authorList>
    </citation>
    <scope>NUCLEOTIDE SEQUENCE [LARGE SCALE GENOMIC DNA]</scope>
    <source>
        <strain evidence="1 2">PIPN-2</strain>
    </source>
</reference>
<name>A0A2S5RF16_9MOLU</name>
<proteinExistence type="predicted"/>
<evidence type="ECO:0000313" key="2">
    <source>
        <dbReference type="Proteomes" id="UP000237865"/>
    </source>
</evidence>
<dbReference type="SUPFAM" id="SSF53067">
    <property type="entry name" value="Actin-like ATPase domain"/>
    <property type="match status" value="1"/>
</dbReference>
<evidence type="ECO:0000313" key="1">
    <source>
        <dbReference type="EMBL" id="PPE05901.1"/>
    </source>
</evidence>
<keyword evidence="2" id="KW-1185">Reference proteome</keyword>